<accession>A0ACC2GY30</accession>
<gene>
    <name evidence="1" type="ORF">DPEC_G00106860</name>
</gene>
<proteinExistence type="predicted"/>
<evidence type="ECO:0000313" key="2">
    <source>
        <dbReference type="Proteomes" id="UP001157502"/>
    </source>
</evidence>
<evidence type="ECO:0000313" key="1">
    <source>
        <dbReference type="EMBL" id="KAJ8008629.1"/>
    </source>
</evidence>
<keyword evidence="2" id="KW-1185">Reference proteome</keyword>
<name>A0ACC2GY30_DALPE</name>
<dbReference type="EMBL" id="CM055735">
    <property type="protein sequence ID" value="KAJ8008629.1"/>
    <property type="molecule type" value="Genomic_DNA"/>
</dbReference>
<protein>
    <submittedName>
        <fullName evidence="1">Uncharacterized protein</fullName>
    </submittedName>
</protein>
<reference evidence="1" key="1">
    <citation type="submission" date="2021-05" db="EMBL/GenBank/DDBJ databases">
        <authorList>
            <person name="Pan Q."/>
            <person name="Jouanno E."/>
            <person name="Zahm M."/>
            <person name="Klopp C."/>
            <person name="Cabau C."/>
            <person name="Louis A."/>
            <person name="Berthelot C."/>
            <person name="Parey E."/>
            <person name="Roest Crollius H."/>
            <person name="Montfort J."/>
            <person name="Robinson-Rechavi M."/>
            <person name="Bouchez O."/>
            <person name="Lampietro C."/>
            <person name="Lopez Roques C."/>
            <person name="Donnadieu C."/>
            <person name="Postlethwait J."/>
            <person name="Bobe J."/>
            <person name="Dillon D."/>
            <person name="Chandos A."/>
            <person name="von Hippel F."/>
            <person name="Guiguen Y."/>
        </authorList>
    </citation>
    <scope>NUCLEOTIDE SEQUENCE</scope>
    <source>
        <strain evidence="1">YG-Jan2019</strain>
    </source>
</reference>
<sequence length="366" mass="41467">MEDCRVRLVIQEILSLLVVYLVLALPLPADTDTSEAFHSPNTIVVLSGDNAILPCSLINQTILPHLVVEWSRSDLKDTIVHINREGRDIEDQNPYYMGRTSMFLEQLKNGNVSLKLNHVKVSDSGEYSCDVPSQASGHQAVIKLVVGAVSQPVISIVGSKDYGVVLRCDSGGWYPEPEMIWLDSDGTILLADGPPETETDSNGLHNVRGHVAVQKTDNNMFTCRVLQQQINHMMETQINVPENKAVSAKETRVVELDKHVGELVQITVNKEETEKQLKHQLEEKETLLEQEKEKQKRLKAEQEELLKQQLEEQEKQQLEEQEKLHKQELEEKYAVQFVAKHKDQIINKINNHNAKVIAGELLKRLD</sequence>
<organism evidence="1 2">
    <name type="scientific">Dallia pectoralis</name>
    <name type="common">Alaska blackfish</name>
    <dbReference type="NCBI Taxonomy" id="75939"/>
    <lineage>
        <taxon>Eukaryota</taxon>
        <taxon>Metazoa</taxon>
        <taxon>Chordata</taxon>
        <taxon>Craniata</taxon>
        <taxon>Vertebrata</taxon>
        <taxon>Euteleostomi</taxon>
        <taxon>Actinopterygii</taxon>
        <taxon>Neopterygii</taxon>
        <taxon>Teleostei</taxon>
        <taxon>Protacanthopterygii</taxon>
        <taxon>Esociformes</taxon>
        <taxon>Umbridae</taxon>
        <taxon>Dallia</taxon>
    </lineage>
</organism>
<dbReference type="Proteomes" id="UP001157502">
    <property type="component" value="Chromosome 8"/>
</dbReference>
<comment type="caution">
    <text evidence="1">The sequence shown here is derived from an EMBL/GenBank/DDBJ whole genome shotgun (WGS) entry which is preliminary data.</text>
</comment>